<dbReference type="EMBL" id="SNRW01007335">
    <property type="protein sequence ID" value="KAA6381412.1"/>
    <property type="molecule type" value="Genomic_DNA"/>
</dbReference>
<sequence length="65" mass="7523">MSERRDPETQSDALTNKSCPEKEPQQTPRVLGHEKRAEKINLDLLRRLEAKDDDDDEVMLTITDT</sequence>
<comment type="caution">
    <text evidence="2">The sequence shown here is derived from an EMBL/GenBank/DDBJ whole genome shotgun (WGS) entry which is preliminary data.</text>
</comment>
<dbReference type="AlphaFoldDB" id="A0A5J4VG04"/>
<dbReference type="Proteomes" id="UP000324800">
    <property type="component" value="Unassembled WGS sequence"/>
</dbReference>
<evidence type="ECO:0000256" key="1">
    <source>
        <dbReference type="SAM" id="MobiDB-lite"/>
    </source>
</evidence>
<feature type="non-terminal residue" evidence="2">
    <location>
        <position position="65"/>
    </location>
</feature>
<feature type="region of interest" description="Disordered" evidence="1">
    <location>
        <begin position="1"/>
        <end position="35"/>
    </location>
</feature>
<reference evidence="2 3" key="1">
    <citation type="submission" date="2019-03" db="EMBL/GenBank/DDBJ databases">
        <title>Single cell metagenomics reveals metabolic interactions within the superorganism composed of flagellate Streblomastix strix and complex community of Bacteroidetes bacteria on its surface.</title>
        <authorList>
            <person name="Treitli S.C."/>
            <person name="Kolisko M."/>
            <person name="Husnik F."/>
            <person name="Keeling P."/>
            <person name="Hampl V."/>
        </authorList>
    </citation>
    <scope>NUCLEOTIDE SEQUENCE [LARGE SCALE GENOMIC DNA]</scope>
    <source>
        <strain evidence="2">ST1C</strain>
    </source>
</reference>
<accession>A0A5J4VG04</accession>
<evidence type="ECO:0000313" key="3">
    <source>
        <dbReference type="Proteomes" id="UP000324800"/>
    </source>
</evidence>
<proteinExistence type="predicted"/>
<organism evidence="2 3">
    <name type="scientific">Streblomastix strix</name>
    <dbReference type="NCBI Taxonomy" id="222440"/>
    <lineage>
        <taxon>Eukaryota</taxon>
        <taxon>Metamonada</taxon>
        <taxon>Preaxostyla</taxon>
        <taxon>Oxymonadida</taxon>
        <taxon>Streblomastigidae</taxon>
        <taxon>Streblomastix</taxon>
    </lineage>
</organism>
<name>A0A5J4VG04_9EUKA</name>
<evidence type="ECO:0000313" key="2">
    <source>
        <dbReference type="EMBL" id="KAA6381412.1"/>
    </source>
</evidence>
<gene>
    <name evidence="2" type="ORF">EZS28_023059</name>
</gene>
<protein>
    <submittedName>
        <fullName evidence="2">Uncharacterized protein</fullName>
    </submittedName>
</protein>